<dbReference type="AlphaFoldDB" id="A0A9D1SMG7"/>
<dbReference type="SUPFAM" id="SSF48452">
    <property type="entry name" value="TPR-like"/>
    <property type="match status" value="1"/>
</dbReference>
<dbReference type="Pfam" id="PF13240">
    <property type="entry name" value="Zn_Ribbon_1"/>
    <property type="match status" value="1"/>
</dbReference>
<reference evidence="4" key="2">
    <citation type="journal article" date="2021" name="PeerJ">
        <title>Extensive microbial diversity within the chicken gut microbiome revealed by metagenomics and culture.</title>
        <authorList>
            <person name="Gilroy R."/>
            <person name="Ravi A."/>
            <person name="Getino M."/>
            <person name="Pursley I."/>
            <person name="Horton D.L."/>
            <person name="Alikhan N.F."/>
            <person name="Baker D."/>
            <person name="Gharbi K."/>
            <person name="Hall N."/>
            <person name="Watson M."/>
            <person name="Adriaenssens E.M."/>
            <person name="Foster-Nyarko E."/>
            <person name="Jarju S."/>
            <person name="Secka A."/>
            <person name="Antonio M."/>
            <person name="Oren A."/>
            <person name="Chaudhuri R.R."/>
            <person name="La Ragione R."/>
            <person name="Hildebrand F."/>
            <person name="Pallen M.J."/>
        </authorList>
    </citation>
    <scope>NUCLEOTIDE SEQUENCE</scope>
    <source>
        <strain evidence="4">CHK176-6737</strain>
    </source>
</reference>
<evidence type="ECO:0000313" key="4">
    <source>
        <dbReference type="EMBL" id="HIU68342.1"/>
    </source>
</evidence>
<dbReference type="InterPro" id="IPR026870">
    <property type="entry name" value="Zinc_ribbon_dom"/>
</dbReference>
<dbReference type="Gene3D" id="2.60.120.1060">
    <property type="entry name" value="NPCBM/NEW2 domain"/>
    <property type="match status" value="1"/>
</dbReference>
<dbReference type="Pfam" id="PF08305">
    <property type="entry name" value="NPCBM"/>
    <property type="match status" value="1"/>
</dbReference>
<evidence type="ECO:0000259" key="2">
    <source>
        <dbReference type="Pfam" id="PF08305"/>
    </source>
</evidence>
<comment type="caution">
    <text evidence="4">The sequence shown here is derived from an EMBL/GenBank/DDBJ whole genome shotgun (WGS) entry which is preliminary data.</text>
</comment>
<keyword evidence="1" id="KW-0812">Transmembrane</keyword>
<feature type="domain" description="Glycosyl hydrolase family 98 putative carbohydrate-binding module" evidence="2">
    <location>
        <begin position="418"/>
        <end position="486"/>
    </location>
</feature>
<dbReference type="SUPFAM" id="SSF49785">
    <property type="entry name" value="Galactose-binding domain-like"/>
    <property type="match status" value="1"/>
</dbReference>
<evidence type="ECO:0000256" key="1">
    <source>
        <dbReference type="SAM" id="Phobius"/>
    </source>
</evidence>
<name>A0A9D1SMG7_9FIRM</name>
<dbReference type="Gene3D" id="1.25.40.10">
    <property type="entry name" value="Tetratricopeptide repeat domain"/>
    <property type="match status" value="1"/>
</dbReference>
<evidence type="ECO:0000313" key="5">
    <source>
        <dbReference type="Proteomes" id="UP000824125"/>
    </source>
</evidence>
<reference evidence="4" key="1">
    <citation type="submission" date="2020-10" db="EMBL/GenBank/DDBJ databases">
        <authorList>
            <person name="Gilroy R."/>
        </authorList>
    </citation>
    <scope>NUCLEOTIDE SEQUENCE</scope>
    <source>
        <strain evidence="4">CHK176-6737</strain>
    </source>
</reference>
<sequence>MTCKNCGSEIKSGARFCTNCGAPAEQQPVAQSVSDIATESAQHSFDVTGEIPSEQMGVHETAAANAQTAADTSKKKKLVMIASVAAIAVIAVVALVLAITSMTAANDLKQAIDAKDAYQVNSVYDAARGDSSKMEKYDQVIADTIESMQSDLNAHDFDTAALSDAGSAVTDYASSQWGTLMYNPDGETLSGSVSSANEPAWEGLTTLYDSKTNYCDGLYAYKTSGDYESAISSFTGVIESDSKFDDTATMIGECADAYIGATLTVVEEKIAEGDINGGLQLLNAAEAYLDECGLSSGETAQQLTAKVEETLASYADTYAQKAETCFKDKDVDGAIGNMEVAMELQPDNADYKTKYDTYQQYIPFELYLEENVLYEDETGDIYGGVEFDTTQKTNNNKTMTHSMRWYNNKDEDDGSSWNVHYNLEGKYNTASCIIFLEDYAKNSEGVGYFKAYGDGKLLYTSPKMTAGVLPEEISFDISGVQKLTLSFFGSESTGCGISDLTAQKAFPTE</sequence>
<evidence type="ECO:0000259" key="3">
    <source>
        <dbReference type="Pfam" id="PF13240"/>
    </source>
</evidence>
<gene>
    <name evidence="4" type="ORF">IAD23_00090</name>
</gene>
<feature type="transmembrane region" description="Helical" evidence="1">
    <location>
        <begin position="78"/>
        <end position="99"/>
    </location>
</feature>
<proteinExistence type="predicted"/>
<dbReference type="InterPro" id="IPR011990">
    <property type="entry name" value="TPR-like_helical_dom_sf"/>
</dbReference>
<protein>
    <submittedName>
        <fullName evidence="4">NPCBM/NEW2 domain-containing protein</fullName>
    </submittedName>
</protein>
<organism evidence="4 5">
    <name type="scientific">Candidatus Scybalenecus merdavium</name>
    <dbReference type="NCBI Taxonomy" id="2840939"/>
    <lineage>
        <taxon>Bacteria</taxon>
        <taxon>Bacillati</taxon>
        <taxon>Bacillota</taxon>
        <taxon>Clostridia</taxon>
        <taxon>Eubacteriales</taxon>
        <taxon>Oscillospiraceae</taxon>
        <taxon>Oscillospiraceae incertae sedis</taxon>
        <taxon>Candidatus Scybalenecus</taxon>
    </lineage>
</organism>
<dbReference type="EMBL" id="DVNM01000002">
    <property type="protein sequence ID" value="HIU68342.1"/>
    <property type="molecule type" value="Genomic_DNA"/>
</dbReference>
<dbReference type="InterPro" id="IPR008979">
    <property type="entry name" value="Galactose-bd-like_sf"/>
</dbReference>
<keyword evidence="1" id="KW-1133">Transmembrane helix</keyword>
<accession>A0A9D1SMG7</accession>
<dbReference type="InterPro" id="IPR038637">
    <property type="entry name" value="NPCBM_sf"/>
</dbReference>
<dbReference type="Proteomes" id="UP000824125">
    <property type="component" value="Unassembled WGS sequence"/>
</dbReference>
<dbReference type="InterPro" id="IPR013222">
    <property type="entry name" value="Glyco_hyd_98_carb-bd"/>
</dbReference>
<feature type="domain" description="Zinc-ribbon" evidence="3">
    <location>
        <begin position="3"/>
        <end position="23"/>
    </location>
</feature>
<keyword evidence="1" id="KW-0472">Membrane</keyword>